<organism evidence="2 3">
    <name type="scientific">Xenorhabdus cabanillasii JM26</name>
    <dbReference type="NCBI Taxonomy" id="1427517"/>
    <lineage>
        <taxon>Bacteria</taxon>
        <taxon>Pseudomonadati</taxon>
        <taxon>Pseudomonadota</taxon>
        <taxon>Gammaproteobacteria</taxon>
        <taxon>Enterobacterales</taxon>
        <taxon>Morganellaceae</taxon>
        <taxon>Xenorhabdus</taxon>
    </lineage>
</organism>
<protein>
    <submittedName>
        <fullName evidence="2">Uncharacterized protein</fullName>
    </submittedName>
</protein>
<gene>
    <name evidence="2" type="ORF">XCR1_2730010</name>
</gene>
<dbReference type="Proteomes" id="UP000019197">
    <property type="component" value="Unassembled WGS sequence"/>
</dbReference>
<feature type="transmembrane region" description="Helical" evidence="1">
    <location>
        <begin position="12"/>
        <end position="34"/>
    </location>
</feature>
<proteinExistence type="predicted"/>
<keyword evidence="1" id="KW-0812">Transmembrane</keyword>
<comment type="caution">
    <text evidence="2">The sequence shown here is derived from an EMBL/GenBank/DDBJ whole genome shotgun (WGS) entry which is preliminary data.</text>
</comment>
<name>W1J7V0_9GAMM</name>
<dbReference type="EMBL" id="CBXE010000194">
    <property type="protein sequence ID" value="CDL86098.1"/>
    <property type="molecule type" value="Genomic_DNA"/>
</dbReference>
<reference evidence="2 3" key="1">
    <citation type="submission" date="2013-11" db="EMBL/GenBank/DDBJ databases">
        <title>Draft genome sequence and annotation of the entomopathogenic bacterium, Xenorhabdus cabanillasi strain JM26.</title>
        <authorList>
            <person name="Gualtieri M."/>
            <person name="Ogier J.C."/>
            <person name="Pages S."/>
            <person name="Givaudan A."/>
            <person name="Gaudriault S."/>
        </authorList>
    </citation>
    <scope>NUCLEOTIDE SEQUENCE [LARGE SCALE GENOMIC DNA]</scope>
    <source>
        <strain evidence="2 3">JM26</strain>
    </source>
</reference>
<keyword evidence="1" id="KW-0472">Membrane</keyword>
<sequence>MPLVFWRYKSFTYGQLLAILVVTIILYLTGIIEYKTLPEFKVRI</sequence>
<dbReference type="AlphaFoldDB" id="W1J7V0"/>
<evidence type="ECO:0000313" key="3">
    <source>
        <dbReference type="Proteomes" id="UP000019197"/>
    </source>
</evidence>
<accession>W1J7V0</accession>
<evidence type="ECO:0000256" key="1">
    <source>
        <dbReference type="SAM" id="Phobius"/>
    </source>
</evidence>
<keyword evidence="1" id="KW-1133">Transmembrane helix</keyword>
<evidence type="ECO:0000313" key="2">
    <source>
        <dbReference type="EMBL" id="CDL86098.1"/>
    </source>
</evidence>